<protein>
    <submittedName>
        <fullName evidence="2">Uncharacterized protein</fullName>
    </submittedName>
</protein>
<keyword evidence="1" id="KW-1133">Transmembrane helix</keyword>
<dbReference type="EMBL" id="LC738876">
    <property type="protein sequence ID" value="BDT62587.1"/>
    <property type="molecule type" value="Genomic_DNA"/>
</dbReference>
<feature type="transmembrane region" description="Helical" evidence="1">
    <location>
        <begin position="51"/>
        <end position="75"/>
    </location>
</feature>
<sequence length="282" mass="33796">MHFIMNSINKQERMILVILGIIIKNVLINVNMIVVLRFIYQNFFNYFKCCIYIYIYIYICIYMYIYMYIYIYIYIYIYKTNFKMCDAYSHIPPTRQEQKRKRKEKYKDKTPIRICIESDPPSLGKNERLNKEKICDHMIRSCLYWAPFVYARPIHVSCLCTSALNVEEMSNIAPIVDCVLLYIKNMYKLTMMQNYLISPRGYSVFLYKSSGNDKSTTNINTITSTDTFFMDTWISTSRSETLRYFIKYTDEDNIIMNNKNIDKNSIKKLKQYFAKIVILPNV</sequence>
<reference evidence="2" key="1">
    <citation type="submission" date="2022-10" db="EMBL/GenBank/DDBJ databases">
        <title>Genome sequences of endogenous nimaviruses in decapod crustaceans.</title>
        <authorList>
            <person name="Kawato S."/>
            <person name="Nozaki R."/>
            <person name="Kondo H."/>
            <person name="Hirono I."/>
        </authorList>
    </citation>
    <scope>NUCLEOTIDE SEQUENCE</scope>
    <source>
        <strain evidence="2">Mikawa-1</strain>
    </source>
</reference>
<evidence type="ECO:0000313" key="2">
    <source>
        <dbReference type="EMBL" id="BDT62587.1"/>
    </source>
</evidence>
<feature type="transmembrane region" description="Helical" evidence="1">
    <location>
        <begin position="15"/>
        <end position="39"/>
    </location>
</feature>
<evidence type="ECO:0000256" key="1">
    <source>
        <dbReference type="SAM" id="Phobius"/>
    </source>
</evidence>
<proteinExistence type="predicted"/>
<name>A0A9C7CDN1_9VIRU</name>
<accession>A0A9C7CDN1</accession>
<organism evidence="2">
    <name type="scientific">Metapenaeus ensis majanivirus</name>
    <dbReference type="NCBI Taxonomy" id="2984279"/>
    <lineage>
        <taxon>Viruses</taxon>
        <taxon>Viruses incertae sedis</taxon>
        <taxon>Naldaviricetes</taxon>
        <taxon>Nimaviridae</taxon>
    </lineage>
</organism>
<keyword evidence="1" id="KW-0812">Transmembrane</keyword>
<keyword evidence="1" id="KW-0472">Membrane</keyword>